<feature type="compositionally biased region" description="Low complexity" evidence="1">
    <location>
        <begin position="272"/>
        <end position="305"/>
    </location>
</feature>
<evidence type="ECO:0000256" key="2">
    <source>
        <dbReference type="SAM" id="SignalP"/>
    </source>
</evidence>
<dbReference type="Proteomes" id="UP000076632">
    <property type="component" value="Unassembled WGS sequence"/>
</dbReference>
<feature type="region of interest" description="Disordered" evidence="1">
    <location>
        <begin position="58"/>
        <end position="96"/>
    </location>
</feature>
<feature type="compositionally biased region" description="Low complexity" evidence="1">
    <location>
        <begin position="184"/>
        <end position="196"/>
    </location>
</feature>
<name>A0A165G575_XYLHT</name>
<dbReference type="InParanoid" id="A0A165G575"/>
<feature type="region of interest" description="Disordered" evidence="1">
    <location>
        <begin position="237"/>
        <end position="258"/>
    </location>
</feature>
<feature type="compositionally biased region" description="Polar residues" evidence="1">
    <location>
        <begin position="58"/>
        <end position="67"/>
    </location>
</feature>
<feature type="region of interest" description="Disordered" evidence="1">
    <location>
        <begin position="184"/>
        <end position="214"/>
    </location>
</feature>
<keyword evidence="4" id="KW-1185">Reference proteome</keyword>
<reference evidence="3 4" key="1">
    <citation type="journal article" date="2016" name="Fungal Biol.">
        <title>The genome of Xylona heveae provides a window into fungal endophytism.</title>
        <authorList>
            <person name="Gazis R."/>
            <person name="Kuo A."/>
            <person name="Riley R."/>
            <person name="LaButti K."/>
            <person name="Lipzen A."/>
            <person name="Lin J."/>
            <person name="Amirebrahimi M."/>
            <person name="Hesse C.N."/>
            <person name="Spatafora J.W."/>
            <person name="Henrissat B."/>
            <person name="Hainaut M."/>
            <person name="Grigoriev I.V."/>
            <person name="Hibbett D.S."/>
        </authorList>
    </citation>
    <scope>NUCLEOTIDE SEQUENCE [LARGE SCALE GENOMIC DNA]</scope>
    <source>
        <strain evidence="3 4">TC161</strain>
    </source>
</reference>
<dbReference type="GeneID" id="28899511"/>
<accession>A0A165G575</accession>
<evidence type="ECO:0000313" key="3">
    <source>
        <dbReference type="EMBL" id="KZF21751.1"/>
    </source>
</evidence>
<dbReference type="STRING" id="1328760.A0A165G575"/>
<keyword evidence="2" id="KW-0732">Signal</keyword>
<evidence type="ECO:0000313" key="4">
    <source>
        <dbReference type="Proteomes" id="UP000076632"/>
    </source>
</evidence>
<dbReference type="AlphaFoldDB" id="A0A165G575"/>
<dbReference type="RefSeq" id="XP_018187306.1">
    <property type="nucleotide sequence ID" value="XM_018334374.1"/>
</dbReference>
<feature type="chain" id="PRO_5007858026" description="REJ domain-containing protein" evidence="2">
    <location>
        <begin position="20"/>
        <end position="459"/>
    </location>
</feature>
<feature type="region of interest" description="Disordered" evidence="1">
    <location>
        <begin position="272"/>
        <end position="307"/>
    </location>
</feature>
<evidence type="ECO:0008006" key="5">
    <source>
        <dbReference type="Google" id="ProtNLM"/>
    </source>
</evidence>
<dbReference type="OMA" id="HRYARSA"/>
<proteinExistence type="predicted"/>
<dbReference type="EMBL" id="KV407460">
    <property type="protein sequence ID" value="KZF21751.1"/>
    <property type="molecule type" value="Genomic_DNA"/>
</dbReference>
<feature type="compositionally biased region" description="Low complexity" evidence="1">
    <location>
        <begin position="68"/>
        <end position="96"/>
    </location>
</feature>
<feature type="signal peptide" evidence="2">
    <location>
        <begin position="1"/>
        <end position="19"/>
    </location>
</feature>
<gene>
    <name evidence="3" type="ORF">L228DRAFT_261884</name>
</gene>
<organism evidence="3 4">
    <name type="scientific">Xylona heveae (strain CBS 132557 / TC161)</name>
    <dbReference type="NCBI Taxonomy" id="1328760"/>
    <lineage>
        <taxon>Eukaryota</taxon>
        <taxon>Fungi</taxon>
        <taxon>Dikarya</taxon>
        <taxon>Ascomycota</taxon>
        <taxon>Pezizomycotina</taxon>
        <taxon>Xylonomycetes</taxon>
        <taxon>Xylonales</taxon>
        <taxon>Xylonaceae</taxon>
        <taxon>Xylona</taxon>
    </lineage>
</organism>
<evidence type="ECO:0000256" key="1">
    <source>
        <dbReference type="SAM" id="MobiDB-lite"/>
    </source>
</evidence>
<protein>
    <recommendedName>
        <fullName evidence="5">REJ domain-containing protein</fullName>
    </recommendedName>
</protein>
<sequence length="459" mass="46071">MKGQIIGSAILLALDAVAAGPLRHPNAHRYARSAIFPNHTTISTATFMTSSTQLPSDISQFSTSASTPSIQASEGSSPSSALSSNNDSPSSTSPISSIPSEEVLAAAAGTSIIPLVPLMVTSTVDAVTFYQNGKPVATKLATTLSFTSFSEAVQTASLSFSTAPASTETSTGSLSSALAAASTTSEEGTSSAATSSYGAQDFSSSSPLSSSTEATKLGNSSVLASSTIIPHATSHLSSTVKPGTFTSEVTSSKQPQSWTRQWTFHSDISATASSSSSTQSSSISGPSAAGSVLTTQTPQVVSSTSRTDADQLFGSSVPSSAFPAATTTISLDSTSHATVIVYPSTSPGALPALQTSSETPAIGDSTSASAIIAPSGFSGSPTTSGYSQSTSSDAVEGIISKSLFLLSSASTLTNHAEPVQTLAPTTIIPGITIVPLVPAGEIFTVTQTVTETVTATVHH</sequence>